<evidence type="ECO:0000313" key="1">
    <source>
        <dbReference type="EMBL" id="GKX65849.1"/>
    </source>
</evidence>
<organism evidence="1 2">
    <name type="scientific">Inconstantimicrobium mannanitabidum</name>
    <dbReference type="NCBI Taxonomy" id="1604901"/>
    <lineage>
        <taxon>Bacteria</taxon>
        <taxon>Bacillati</taxon>
        <taxon>Bacillota</taxon>
        <taxon>Clostridia</taxon>
        <taxon>Eubacteriales</taxon>
        <taxon>Clostridiaceae</taxon>
        <taxon>Inconstantimicrobium</taxon>
    </lineage>
</organism>
<evidence type="ECO:0000313" key="2">
    <source>
        <dbReference type="Proteomes" id="UP001058074"/>
    </source>
</evidence>
<name>A0ACB5R9I9_9CLOT</name>
<comment type="caution">
    <text evidence="1">The sequence shown here is derived from an EMBL/GenBank/DDBJ whole genome shotgun (WGS) entry which is preliminary data.</text>
</comment>
<proteinExistence type="predicted"/>
<sequence length="389" mass="45775">MRKYVLDLNKFKIPTIKFRFNEEIYDINPTITFRYLKFFSENKSKLTKKELGIKCITIGNPSIEVFIDNLTRGQIYFILNKFISLNGISKKTIKSYEQFYNEIESYSDLLLKETKIKCNQAINKSMKNIKKTIEQMDYINDNFAPIIAEFDLDEKIQLIFKEMCLKISHLSEQLVKIPENIRLILGEIGKYIPEYYKLLIDLGYPPVELNMPEIKYIVENKKDEEVYKIIDSFIVENYNDDFINEIFDKWEKYVFLKKRLQLFQDAIYVYNIEKYSLVIPLLLSQLEGVVAESFMINGKSRMGKYKEHIEKILETGSDNLSSNNQITKAYFIGNILEQFSFGDKIPKFSRHAILHGADVNYGTKVNCINLIITLDIIFECIDNMNKEMN</sequence>
<protein>
    <submittedName>
        <fullName evidence="1">Uncharacterized protein</fullName>
    </submittedName>
</protein>
<dbReference type="Proteomes" id="UP001058074">
    <property type="component" value="Unassembled WGS sequence"/>
</dbReference>
<reference evidence="1" key="1">
    <citation type="journal article" date="2025" name="Int. J. Syst. Evol. Microbiol.">
        <title>Inconstantimicrobium mannanitabidum sp. nov., a novel member of the family Clostridiaceae isolated from anoxic soil under the treatment of reductive soil disinfestation.</title>
        <authorList>
            <person name="Ueki A."/>
            <person name="Tonouchi A."/>
            <person name="Honma S."/>
            <person name="Kaku N."/>
            <person name="Ueki K."/>
        </authorList>
    </citation>
    <scope>NUCLEOTIDE SEQUENCE</scope>
    <source>
        <strain evidence="1">TW13</strain>
    </source>
</reference>
<keyword evidence="2" id="KW-1185">Reference proteome</keyword>
<accession>A0ACB5R9I9</accession>
<dbReference type="EMBL" id="BROD01000001">
    <property type="protein sequence ID" value="GKX65849.1"/>
    <property type="molecule type" value="Genomic_DNA"/>
</dbReference>
<gene>
    <name evidence="1" type="ORF">rsdtw13_11070</name>
</gene>